<evidence type="ECO:0000313" key="5">
    <source>
        <dbReference type="EnsemblMetazoa" id="XP_014254645.1"/>
    </source>
</evidence>
<dbReference type="OMA" id="HYESFPF"/>
<protein>
    <recommendedName>
        <fullName evidence="7">Protein FAM91A1</fullName>
    </recommendedName>
</protein>
<proteinExistence type="inferred from homology"/>
<dbReference type="OrthoDB" id="275996at2759"/>
<evidence type="ECO:0008006" key="7">
    <source>
        <dbReference type="Google" id="ProtNLM"/>
    </source>
</evidence>
<evidence type="ECO:0000259" key="3">
    <source>
        <dbReference type="Pfam" id="PF14647"/>
    </source>
</evidence>
<dbReference type="AlphaFoldDB" id="A0A8I6S2P9"/>
<comment type="similarity">
    <text evidence="1">Belongs to the FAM91 family.</text>
</comment>
<dbReference type="InterPro" id="IPR028091">
    <property type="entry name" value="FAM91_N_dom"/>
</dbReference>
<accession>A0A8I6S2P9</accession>
<feature type="domain" description="FAM91 N-terminal" evidence="3">
    <location>
        <begin position="8"/>
        <end position="300"/>
    </location>
</feature>
<evidence type="ECO:0000313" key="6">
    <source>
        <dbReference type="Proteomes" id="UP000494040"/>
    </source>
</evidence>
<evidence type="ECO:0000256" key="1">
    <source>
        <dbReference type="ARBA" id="ARBA00010319"/>
    </source>
</evidence>
<name>A0A8I6S2P9_CIMLE</name>
<feature type="region of interest" description="Disordered" evidence="2">
    <location>
        <begin position="668"/>
        <end position="710"/>
    </location>
</feature>
<feature type="domain" description="FAM91 C-terminal" evidence="4">
    <location>
        <begin position="336"/>
        <end position="822"/>
    </location>
</feature>
<reference evidence="5" key="1">
    <citation type="submission" date="2022-01" db="UniProtKB">
        <authorList>
            <consortium name="EnsemblMetazoa"/>
        </authorList>
    </citation>
    <scope>IDENTIFICATION</scope>
</reference>
<evidence type="ECO:0000256" key="2">
    <source>
        <dbReference type="SAM" id="MobiDB-lite"/>
    </source>
</evidence>
<organism evidence="5 6">
    <name type="scientific">Cimex lectularius</name>
    <name type="common">Bed bug</name>
    <name type="synonym">Acanthia lectularia</name>
    <dbReference type="NCBI Taxonomy" id="79782"/>
    <lineage>
        <taxon>Eukaryota</taxon>
        <taxon>Metazoa</taxon>
        <taxon>Ecdysozoa</taxon>
        <taxon>Arthropoda</taxon>
        <taxon>Hexapoda</taxon>
        <taxon>Insecta</taxon>
        <taxon>Pterygota</taxon>
        <taxon>Neoptera</taxon>
        <taxon>Paraneoptera</taxon>
        <taxon>Hemiptera</taxon>
        <taxon>Heteroptera</taxon>
        <taxon>Panheteroptera</taxon>
        <taxon>Cimicomorpha</taxon>
        <taxon>Cimicidae</taxon>
        <taxon>Cimex</taxon>
    </lineage>
</organism>
<dbReference type="GeneID" id="106669586"/>
<dbReference type="EnsemblMetazoa" id="XM_014399159.2">
    <property type="protein sequence ID" value="XP_014254645.1"/>
    <property type="gene ID" value="LOC106669586"/>
</dbReference>
<dbReference type="InterPro" id="IPR028097">
    <property type="entry name" value="FAM91_C_dom"/>
</dbReference>
<dbReference type="PANTHER" id="PTHR28441">
    <property type="entry name" value="PROTEIN FAM91A1"/>
    <property type="match status" value="1"/>
</dbReference>
<dbReference type="Proteomes" id="UP000494040">
    <property type="component" value="Unassembled WGS sequence"/>
</dbReference>
<dbReference type="PANTHER" id="PTHR28441:SF2">
    <property type="entry name" value="PROTEIN FAM91A1"/>
    <property type="match status" value="1"/>
</dbReference>
<sequence>MNSDVELHIREKVSWYKLPANVKQFLGNSQKEYEKAVVNFRIKNQLKYPRNIVRRCMKEQQYYEDMLVYSQTSLLLYPYHLSYNIVRGLRVTPFQYYTRVLETLMDNEGSYDSLPNFTAADCLRLLGIGRNEYIDLMNQCRSRRKLFRKKNIRDLLPQKPVDINMEPWWIVQAGCIVEDDIKFITEQEKNLIDKLYDNGAQVVGDLDFETVHKLYKKGLIYLDVPIEKDDIVVVPPLKGFVMNRVLGDSFENLLYKIFVSIDEHTTVGELAGVLQINFKLVKRAVSLYCRLGFAKKKNCDSDFDNWNQGAPSPTKMISSFSKVYNTEGSNEEERRTKIAFLFDSTLTAFLMMGNLSPGLKNHAVTMFEVGKLTDESMDSFLCELEKVSTARDDSEGEARRYFEHALILRSTIIALRHQGLDLVRCESLQSLDNDMCNRLLNKNYGLLVSMAPLSGEVTPIICENLPHLGPPCPQAHTPWFKLFLYHVTGSGPPSILFSRGTRITVLPSILRNCDKVLFTSWGHDPTVIPLSNLLFSLNDALCYSPVLVQVHGNDDNDVDTHLIPFPFVETSDFESGTEIFKYHPAVVRLAKELDINHTCGYITMIKVKSPNLPSKLQVKDTLSLPLKMHEHHPHLDTPATPSSVEAWLHTISSEGGEFNTKQFIVTPLKEEEDEEDQGNSAANEENTEMAGNADGLDSSESSTESGSKVEVPCPTALRIGISERRMTCGPINIDEWSLLDCSFGIPLFDEIVNKKICKTVIEKLILPESLQKLIVLNNTLSSRLISFIEQVQSWSDDSWMSSMKNKDNNWPVLNIMFNNGQLFPWDGK</sequence>
<dbReference type="RefSeq" id="XP_014254645.1">
    <property type="nucleotide sequence ID" value="XM_014399159.2"/>
</dbReference>
<evidence type="ECO:0000259" key="4">
    <source>
        <dbReference type="Pfam" id="PF14648"/>
    </source>
</evidence>
<dbReference type="InterPro" id="IPR039199">
    <property type="entry name" value="FAM91"/>
</dbReference>
<dbReference type="KEGG" id="clec:106669586"/>
<keyword evidence="6" id="KW-1185">Reference proteome</keyword>
<dbReference type="Pfam" id="PF14648">
    <property type="entry name" value="FAM91_C"/>
    <property type="match status" value="1"/>
</dbReference>
<dbReference type="Pfam" id="PF14647">
    <property type="entry name" value="FAM91_N"/>
    <property type="match status" value="1"/>
</dbReference>